<name>A0ABN1W0D1_9MICO</name>
<proteinExistence type="predicted"/>
<feature type="compositionally biased region" description="Low complexity" evidence="1">
    <location>
        <begin position="48"/>
        <end position="65"/>
    </location>
</feature>
<feature type="domain" description="AAA+ ATPase" evidence="2">
    <location>
        <begin position="111"/>
        <end position="419"/>
    </location>
</feature>
<feature type="compositionally biased region" description="Low complexity" evidence="1">
    <location>
        <begin position="31"/>
        <end position="40"/>
    </location>
</feature>
<dbReference type="InterPro" id="IPR003593">
    <property type="entry name" value="AAA+_ATPase"/>
</dbReference>
<dbReference type="SUPFAM" id="SSF52540">
    <property type="entry name" value="P-loop containing nucleoside triphosphate hydrolases"/>
    <property type="match status" value="1"/>
</dbReference>
<keyword evidence="4" id="KW-1185">Reference proteome</keyword>
<evidence type="ECO:0000313" key="3">
    <source>
        <dbReference type="EMBL" id="GAA1226313.1"/>
    </source>
</evidence>
<dbReference type="PANTHER" id="PTHR30121">
    <property type="entry name" value="UNCHARACTERIZED PROTEIN YJGR-RELATED"/>
    <property type="match status" value="1"/>
</dbReference>
<dbReference type="EMBL" id="BAAAKW010000066">
    <property type="protein sequence ID" value="GAA1226313.1"/>
    <property type="molecule type" value="Genomic_DNA"/>
</dbReference>
<organism evidence="3 4">
    <name type="scientific">Rhodoglobus aureus</name>
    <dbReference type="NCBI Taxonomy" id="191497"/>
    <lineage>
        <taxon>Bacteria</taxon>
        <taxon>Bacillati</taxon>
        <taxon>Actinomycetota</taxon>
        <taxon>Actinomycetes</taxon>
        <taxon>Micrococcales</taxon>
        <taxon>Microbacteriaceae</taxon>
        <taxon>Rhodoglobus</taxon>
    </lineage>
</organism>
<dbReference type="Proteomes" id="UP001500943">
    <property type="component" value="Unassembled WGS sequence"/>
</dbReference>
<protein>
    <recommendedName>
        <fullName evidence="2">AAA+ ATPase domain-containing protein</fullName>
    </recommendedName>
</protein>
<dbReference type="InterPro" id="IPR033186">
    <property type="entry name" value="HerA_C"/>
</dbReference>
<sequence length="611" mass="64059">MTDAAAQVEAAKKALAEAQAALAAAEAASAETQAAEAAQAKPTDEPKAATMKPAATKAAAKSSSADGPLTEAEVAAIRDGYAFEGEVLEMGALVNGDALADVPVRIPIAMLNRHGLVAGATGTGKTKTLQVLAEQLSTAGVPVFAADIKGDLSGIATAGTSSEKLLERTDSIGQDWQPAASPTEYFTLGGMGTGVPIRATVSSFGPLLLSKVLGLNDTQESSLGLIFHYADKAGLPLVDLSDLRAVVQYLLSEDGKAELKTLGGLSSATAGVILRELIGFANEGADAFFGEPEIDTSLFLRTNAEGKGIVSLLEIPGVNDKPALFSTFLMWLRADLFNDLPEVGDIDKPKLVFFFDEAHLLFNDASKDFIASITQTVRLIRSKGVGVVFVTQTPKDVPSDVLAQIGSRFQHQLRAHTPDSAKALKATVSTYPTSGYDLGEVLTSLATGEAIITVMNEKGVPTPVAWTRLRAPRGSMSPTDAAVMSAAVAASPLMATYGTAVDRESAREILAVKMNAAAEADAAVEAAEEAEISAQATAQEQAKVQAEYERALKDVKAHHNANVYTQATERFRRRLGFTNWTDGGSRGSARDFLNAQAALDKAIIRMPLRGD</sequence>
<comment type="caution">
    <text evidence="3">The sequence shown here is derived from an EMBL/GenBank/DDBJ whole genome shotgun (WGS) entry which is preliminary data.</text>
</comment>
<evidence type="ECO:0000259" key="2">
    <source>
        <dbReference type="SMART" id="SM00382"/>
    </source>
</evidence>
<feature type="region of interest" description="Disordered" evidence="1">
    <location>
        <begin position="31"/>
        <end position="65"/>
    </location>
</feature>
<dbReference type="SMART" id="SM00382">
    <property type="entry name" value="AAA"/>
    <property type="match status" value="1"/>
</dbReference>
<reference evidence="3 4" key="1">
    <citation type="journal article" date="2019" name="Int. J. Syst. Evol. Microbiol.">
        <title>The Global Catalogue of Microorganisms (GCM) 10K type strain sequencing project: providing services to taxonomists for standard genome sequencing and annotation.</title>
        <authorList>
            <consortium name="The Broad Institute Genomics Platform"/>
            <consortium name="The Broad Institute Genome Sequencing Center for Infectious Disease"/>
            <person name="Wu L."/>
            <person name="Ma J."/>
        </authorList>
    </citation>
    <scope>NUCLEOTIDE SEQUENCE [LARGE SCALE GENOMIC DNA]</scope>
    <source>
        <strain evidence="3 4">JCM 12762</strain>
    </source>
</reference>
<evidence type="ECO:0000313" key="4">
    <source>
        <dbReference type="Proteomes" id="UP001500943"/>
    </source>
</evidence>
<evidence type="ECO:0000256" key="1">
    <source>
        <dbReference type="SAM" id="MobiDB-lite"/>
    </source>
</evidence>
<dbReference type="Gene3D" id="3.40.50.300">
    <property type="entry name" value="P-loop containing nucleotide triphosphate hydrolases"/>
    <property type="match status" value="2"/>
</dbReference>
<accession>A0ABN1W0D1</accession>
<gene>
    <name evidence="3" type="ORF">GCM10009655_26190</name>
</gene>
<dbReference type="Pfam" id="PF05872">
    <property type="entry name" value="HerA_C"/>
    <property type="match status" value="1"/>
</dbReference>
<dbReference type="InterPro" id="IPR051162">
    <property type="entry name" value="T4SS_component"/>
</dbReference>
<dbReference type="InterPro" id="IPR027417">
    <property type="entry name" value="P-loop_NTPase"/>
</dbReference>
<dbReference type="PANTHER" id="PTHR30121:SF6">
    <property type="entry name" value="SLR6007 PROTEIN"/>
    <property type="match status" value="1"/>
</dbReference>